<evidence type="ECO:0000313" key="3">
    <source>
        <dbReference type="Proteomes" id="UP000324800"/>
    </source>
</evidence>
<keyword evidence="1" id="KW-0812">Transmembrane</keyword>
<organism evidence="2 3">
    <name type="scientific">Streblomastix strix</name>
    <dbReference type="NCBI Taxonomy" id="222440"/>
    <lineage>
        <taxon>Eukaryota</taxon>
        <taxon>Metamonada</taxon>
        <taxon>Preaxostyla</taxon>
        <taxon>Oxymonadida</taxon>
        <taxon>Streblomastigidae</taxon>
        <taxon>Streblomastix</taxon>
    </lineage>
</organism>
<evidence type="ECO:0000256" key="1">
    <source>
        <dbReference type="SAM" id="Phobius"/>
    </source>
</evidence>
<sequence>MRIALVLMLVTVVANLIVYFFAIIVIIGFLLGLVCYQFKLGLKGGEIMDTNYDTIMNKGGNPVPRSKGDGIGEKLDLAPNAHNWSLQPNSKVTTKAKSCSSLSQLEQVAANQCYNYAQVSSCYFSSEMTASTKTKFDFIEMLEFFVMLEKLKEIWIEPVDAELIRYDYGYNYCEL</sequence>
<keyword evidence="1" id="KW-1133">Transmembrane helix</keyword>
<dbReference type="EMBL" id="SNRW01026951">
    <property type="protein sequence ID" value="KAA6360436.1"/>
    <property type="molecule type" value="Genomic_DNA"/>
</dbReference>
<keyword evidence="1" id="KW-0472">Membrane</keyword>
<dbReference type="AlphaFoldDB" id="A0A5J4TPQ0"/>
<comment type="caution">
    <text evidence="2">The sequence shown here is derived from an EMBL/GenBank/DDBJ whole genome shotgun (WGS) entry which is preliminary data.</text>
</comment>
<gene>
    <name evidence="2" type="ORF">EZS28_044037</name>
</gene>
<name>A0A5J4TPQ0_9EUKA</name>
<accession>A0A5J4TPQ0</accession>
<dbReference type="Proteomes" id="UP000324800">
    <property type="component" value="Unassembled WGS sequence"/>
</dbReference>
<reference evidence="2 3" key="1">
    <citation type="submission" date="2019-03" db="EMBL/GenBank/DDBJ databases">
        <title>Single cell metagenomics reveals metabolic interactions within the superorganism composed of flagellate Streblomastix strix and complex community of Bacteroidetes bacteria on its surface.</title>
        <authorList>
            <person name="Treitli S.C."/>
            <person name="Kolisko M."/>
            <person name="Husnik F."/>
            <person name="Keeling P."/>
            <person name="Hampl V."/>
        </authorList>
    </citation>
    <scope>NUCLEOTIDE SEQUENCE [LARGE SCALE GENOMIC DNA]</scope>
    <source>
        <strain evidence="2">ST1C</strain>
    </source>
</reference>
<proteinExistence type="predicted"/>
<protein>
    <submittedName>
        <fullName evidence="2">Uncharacterized protein</fullName>
    </submittedName>
</protein>
<feature type="transmembrane region" description="Helical" evidence="1">
    <location>
        <begin position="6"/>
        <end position="34"/>
    </location>
</feature>
<evidence type="ECO:0000313" key="2">
    <source>
        <dbReference type="EMBL" id="KAA6360436.1"/>
    </source>
</evidence>